<evidence type="ECO:0000313" key="4">
    <source>
        <dbReference type="Proteomes" id="UP000253790"/>
    </source>
</evidence>
<dbReference type="RefSeq" id="WP_114928511.1">
    <property type="nucleotide sequence ID" value="NZ_CP031229.1"/>
</dbReference>
<dbReference type="PANTHER" id="PTHR31435">
    <property type="entry name" value="PROTEIN NATD1"/>
    <property type="match status" value="1"/>
</dbReference>
<dbReference type="OrthoDB" id="5405911at2"/>
<dbReference type="SUPFAM" id="SSF55729">
    <property type="entry name" value="Acyl-CoA N-acyltransferases (Nat)"/>
    <property type="match status" value="1"/>
</dbReference>
<dbReference type="Proteomes" id="UP000253790">
    <property type="component" value="Chromosome"/>
</dbReference>
<dbReference type="AlphaFoldDB" id="A0A345NNV8"/>
<dbReference type="InterPro" id="IPR045057">
    <property type="entry name" value="Gcn5-rel_NAT"/>
</dbReference>
<name>A0A345NNV8_9MICO</name>
<dbReference type="CDD" id="cd04301">
    <property type="entry name" value="NAT_SF"/>
    <property type="match status" value="1"/>
</dbReference>
<dbReference type="GO" id="GO:0016747">
    <property type="term" value="F:acyltransferase activity, transferring groups other than amino-acyl groups"/>
    <property type="evidence" value="ECO:0007669"/>
    <property type="project" value="InterPro"/>
</dbReference>
<organism evidence="3 4">
    <name type="scientific">Ornithinimicrobium avium</name>
    <dbReference type="NCBI Taxonomy" id="2283195"/>
    <lineage>
        <taxon>Bacteria</taxon>
        <taxon>Bacillati</taxon>
        <taxon>Actinomycetota</taxon>
        <taxon>Actinomycetes</taxon>
        <taxon>Micrococcales</taxon>
        <taxon>Ornithinimicrobiaceae</taxon>
        <taxon>Ornithinimicrobium</taxon>
    </lineage>
</organism>
<dbReference type="KEGG" id="orn:DV701_11840"/>
<dbReference type="PANTHER" id="PTHR31435:SF10">
    <property type="entry name" value="BSR4717 PROTEIN"/>
    <property type="match status" value="1"/>
</dbReference>
<dbReference type="PROSITE" id="PS51729">
    <property type="entry name" value="GNAT_YJDJ"/>
    <property type="match status" value="1"/>
</dbReference>
<proteinExistence type="predicted"/>
<sequence>MAEVTVTHEPDRTRFEAHLEGKVAGFADYQQTQELWVFTHTEVDPAFEGQGVGGALVRGALDHVRADGTRTVLAVCPFVRAWIARHPEYADLLYQGRPSTVAD</sequence>
<dbReference type="Pfam" id="PF14542">
    <property type="entry name" value="Acetyltransf_CG"/>
    <property type="match status" value="1"/>
</dbReference>
<protein>
    <submittedName>
        <fullName evidence="3">N-acetyltransferase</fullName>
    </submittedName>
</protein>
<feature type="domain" description="N-acetyltransferase" evidence="2">
    <location>
        <begin position="7"/>
        <end position="94"/>
    </location>
</feature>
<dbReference type="PROSITE" id="PS51186">
    <property type="entry name" value="GNAT"/>
    <property type="match status" value="1"/>
</dbReference>
<reference evidence="3 4" key="1">
    <citation type="submission" date="2018-07" db="EMBL/GenBank/DDBJ databases">
        <title>Complete genome sequencing of Ornithinimicrobium sp. AMA3305.</title>
        <authorList>
            <person name="Bae J.-W."/>
        </authorList>
    </citation>
    <scope>NUCLEOTIDE SEQUENCE [LARGE SCALE GENOMIC DNA]</scope>
    <source>
        <strain evidence="3 4">AMA3305</strain>
    </source>
</reference>
<evidence type="ECO:0000313" key="3">
    <source>
        <dbReference type="EMBL" id="AXH96716.1"/>
    </source>
</evidence>
<keyword evidence="4" id="KW-1185">Reference proteome</keyword>
<dbReference type="InterPro" id="IPR016181">
    <property type="entry name" value="Acyl_CoA_acyltransferase"/>
</dbReference>
<evidence type="ECO:0000259" key="1">
    <source>
        <dbReference type="PROSITE" id="PS51186"/>
    </source>
</evidence>
<dbReference type="InterPro" id="IPR000182">
    <property type="entry name" value="GNAT_dom"/>
</dbReference>
<dbReference type="Gene3D" id="3.40.630.30">
    <property type="match status" value="1"/>
</dbReference>
<gene>
    <name evidence="3" type="ORF">DV701_11840</name>
</gene>
<dbReference type="EMBL" id="CP031229">
    <property type="protein sequence ID" value="AXH96716.1"/>
    <property type="molecule type" value="Genomic_DNA"/>
</dbReference>
<evidence type="ECO:0000259" key="2">
    <source>
        <dbReference type="PROSITE" id="PS51729"/>
    </source>
</evidence>
<dbReference type="InterPro" id="IPR031165">
    <property type="entry name" value="GNAT_YJDJ"/>
</dbReference>
<accession>A0A345NNV8</accession>
<keyword evidence="3" id="KW-0808">Transferase</keyword>
<feature type="domain" description="N-acetyltransferase" evidence="1">
    <location>
        <begin position="1"/>
        <end position="103"/>
    </location>
</feature>